<reference evidence="1 2" key="2">
    <citation type="journal article" date="2022" name="Mol. Ecol. Resour.">
        <title>The genomes of chicory, endive, great burdock and yacon provide insights into Asteraceae paleo-polyploidization history and plant inulin production.</title>
        <authorList>
            <person name="Fan W."/>
            <person name="Wang S."/>
            <person name="Wang H."/>
            <person name="Wang A."/>
            <person name="Jiang F."/>
            <person name="Liu H."/>
            <person name="Zhao H."/>
            <person name="Xu D."/>
            <person name="Zhang Y."/>
        </authorList>
    </citation>
    <scope>NUCLEOTIDE SEQUENCE [LARGE SCALE GENOMIC DNA]</scope>
    <source>
        <strain evidence="2">cv. Niubang</strain>
    </source>
</reference>
<gene>
    <name evidence="1" type="ORF">L6452_18922</name>
</gene>
<keyword evidence="2" id="KW-1185">Reference proteome</keyword>
<dbReference type="EMBL" id="CM042052">
    <property type="protein sequence ID" value="KAI3718075.1"/>
    <property type="molecule type" value="Genomic_DNA"/>
</dbReference>
<sequence>MSKKRVVKLGFLLHSKLPQTIFLINLLLLFIEIIYNIGRAMNLNARVVPNAIEEVTEEVVCMVKGETHRQLQCLAEERERVGILGRRFGALEESNQKGSSLYLSEHSVQSVTGNVGLVGEYGNLTPLMCAEFVSLTYGRGVCLGPDTRREFAWAPIVDVHLVTGPWNTTDHCVPEWTCGFEPDFV</sequence>
<reference evidence="2" key="1">
    <citation type="journal article" date="2022" name="Mol. Ecol. Resour.">
        <title>The genomes of chicory, endive, great burdock and yacon provide insights into Asteraceae palaeo-polyploidization history and plant inulin production.</title>
        <authorList>
            <person name="Fan W."/>
            <person name="Wang S."/>
            <person name="Wang H."/>
            <person name="Wang A."/>
            <person name="Jiang F."/>
            <person name="Liu H."/>
            <person name="Zhao H."/>
            <person name="Xu D."/>
            <person name="Zhang Y."/>
        </authorList>
    </citation>
    <scope>NUCLEOTIDE SEQUENCE [LARGE SCALE GENOMIC DNA]</scope>
    <source>
        <strain evidence="2">cv. Niubang</strain>
    </source>
</reference>
<comment type="caution">
    <text evidence="1">The sequence shown here is derived from an EMBL/GenBank/DDBJ whole genome shotgun (WGS) entry which is preliminary data.</text>
</comment>
<evidence type="ECO:0000313" key="1">
    <source>
        <dbReference type="EMBL" id="KAI3718075.1"/>
    </source>
</evidence>
<proteinExistence type="predicted"/>
<accession>A0ACB9BBM6</accession>
<name>A0ACB9BBM6_ARCLA</name>
<evidence type="ECO:0000313" key="2">
    <source>
        <dbReference type="Proteomes" id="UP001055879"/>
    </source>
</evidence>
<organism evidence="1 2">
    <name type="scientific">Arctium lappa</name>
    <name type="common">Greater burdock</name>
    <name type="synonym">Lappa major</name>
    <dbReference type="NCBI Taxonomy" id="4217"/>
    <lineage>
        <taxon>Eukaryota</taxon>
        <taxon>Viridiplantae</taxon>
        <taxon>Streptophyta</taxon>
        <taxon>Embryophyta</taxon>
        <taxon>Tracheophyta</taxon>
        <taxon>Spermatophyta</taxon>
        <taxon>Magnoliopsida</taxon>
        <taxon>eudicotyledons</taxon>
        <taxon>Gunneridae</taxon>
        <taxon>Pentapetalae</taxon>
        <taxon>asterids</taxon>
        <taxon>campanulids</taxon>
        <taxon>Asterales</taxon>
        <taxon>Asteraceae</taxon>
        <taxon>Carduoideae</taxon>
        <taxon>Cardueae</taxon>
        <taxon>Arctiinae</taxon>
        <taxon>Arctium</taxon>
    </lineage>
</organism>
<dbReference type="Proteomes" id="UP001055879">
    <property type="component" value="Linkage Group LG06"/>
</dbReference>
<protein>
    <submittedName>
        <fullName evidence="1">Uncharacterized protein</fullName>
    </submittedName>
</protein>